<dbReference type="EMBL" id="CAUYUJ010017496">
    <property type="protein sequence ID" value="CAK0875283.1"/>
    <property type="molecule type" value="Genomic_DNA"/>
</dbReference>
<feature type="non-terminal residue" evidence="3">
    <location>
        <position position="1021"/>
    </location>
</feature>
<feature type="region of interest" description="Disordered" evidence="1">
    <location>
        <begin position="209"/>
        <end position="228"/>
    </location>
</feature>
<feature type="compositionally biased region" description="Basic and acidic residues" evidence="1">
    <location>
        <begin position="209"/>
        <end position="218"/>
    </location>
</feature>
<comment type="caution">
    <text evidence="3">The sequence shown here is derived from an EMBL/GenBank/DDBJ whole genome shotgun (WGS) entry which is preliminary data.</text>
</comment>
<feature type="compositionally biased region" description="Basic and acidic residues" evidence="1">
    <location>
        <begin position="247"/>
        <end position="257"/>
    </location>
</feature>
<accession>A0ABN9VPF4</accession>
<name>A0ABN9VPF4_9DINO</name>
<feature type="compositionally biased region" description="Acidic residues" evidence="1">
    <location>
        <begin position="278"/>
        <end position="289"/>
    </location>
</feature>
<sequence length="1021" mass="113580">MQNAKAPAAWIQCVRVFQCEICMKLQRPRSVRVAVLPMAKRFNQGAHRELGLMERNRAVRREQLAKYHMQIPDDLLKAARRMTASQRNALRNVNVSSPAMLVLDAQPEIPGALSDEDFGLAEQSALTDPESEVHEIMVRRGCGIGEWARNWRPDKDRALEKRRWHGPAPVAAVEAKPYEDEVLRAGVVWATRRRAIYRCSLEQLRPELASETRGREAKPGGPRCPPSTMKKLRKALEQTRGAFNFQDLREKGDKPECDETAGDMGQPPTAAARAGTEQEAEQEDDDEDDEELLLLEESAETVSTVTHKRKAPAIVEARLSPEEKKQLQEAKWGALEVFNKNEGWEPIDESEVDPAACCPLLFLLKWKLEDGKHVADSRVLYQGFNNRDVAEGWKVFSADVKSAFLRADSAEPRGLKLYATPIKEMREMLSQQSGLEPGQLLKMDREASDDPFDICVIDGQNYAVDGLIGKHVDDFLGCGENASTVGDLHAPVDDPESFKAKLALLNQKFNSGNWGFGFELAFTGGELEQNVNTYATALTFEKYWHAAQPITIDKARRASPTSPLTPKEMTSFGTLDGQLQKPTAQGIIIAAATVPFRAAATGSATAQDMIDANKDLRFLNANAGVGLCFSFDEPWNAMRIGAYSDAGWASRPDGSSKGGYQIFIGPADELETGTPTPIVAMEWASKKLQRMCRSSLSTEAQAAALGVDSLMLVKIYAALSSRPDLTGDEAMTYFGQSPFITDAKCLYDASRSITAGLGIAEQRAAIEVRIANEQVEEIDAVWRWVNTQQQLADGLTKLSSRQTLADILRRGVHALKYDPNIVAGKKLSKRQVELREQELEQACDEPAGNAETTEQPKQRARRGHYGASGRRLAATLAAGAASGSQGRGMRTRVDLDGGAWDLLTFLVFVIVLSLGIGLAIGFCMGWSYKWRRRRRRREGHGQCLTEDGNEQWVDEDDYEVYHPWRCADAWTDGDVRNPKTPSYDGQAARRVHQHVRREIPLDEHMRWDAGREERDAVRDWQ</sequence>
<feature type="region of interest" description="Disordered" evidence="1">
    <location>
        <begin position="840"/>
        <end position="864"/>
    </location>
</feature>
<keyword evidence="2" id="KW-1133">Transmembrane helix</keyword>
<organism evidence="3 4">
    <name type="scientific">Prorocentrum cordatum</name>
    <dbReference type="NCBI Taxonomy" id="2364126"/>
    <lineage>
        <taxon>Eukaryota</taxon>
        <taxon>Sar</taxon>
        <taxon>Alveolata</taxon>
        <taxon>Dinophyceae</taxon>
        <taxon>Prorocentrales</taxon>
        <taxon>Prorocentraceae</taxon>
        <taxon>Prorocentrum</taxon>
    </lineage>
</organism>
<protein>
    <submittedName>
        <fullName evidence="3">Uncharacterized protein</fullName>
    </submittedName>
</protein>
<evidence type="ECO:0000256" key="1">
    <source>
        <dbReference type="SAM" id="MobiDB-lite"/>
    </source>
</evidence>
<evidence type="ECO:0000313" key="4">
    <source>
        <dbReference type="Proteomes" id="UP001189429"/>
    </source>
</evidence>
<evidence type="ECO:0000256" key="2">
    <source>
        <dbReference type="SAM" id="Phobius"/>
    </source>
</evidence>
<keyword evidence="2" id="KW-0472">Membrane</keyword>
<feature type="region of interest" description="Disordered" evidence="1">
    <location>
        <begin position="242"/>
        <end position="289"/>
    </location>
</feature>
<dbReference type="Proteomes" id="UP001189429">
    <property type="component" value="Unassembled WGS sequence"/>
</dbReference>
<proteinExistence type="predicted"/>
<gene>
    <name evidence="3" type="ORF">PCOR1329_LOCUS59986</name>
</gene>
<evidence type="ECO:0000313" key="3">
    <source>
        <dbReference type="EMBL" id="CAK0875283.1"/>
    </source>
</evidence>
<reference evidence="3" key="1">
    <citation type="submission" date="2023-10" db="EMBL/GenBank/DDBJ databases">
        <authorList>
            <person name="Chen Y."/>
            <person name="Shah S."/>
            <person name="Dougan E. K."/>
            <person name="Thang M."/>
            <person name="Chan C."/>
        </authorList>
    </citation>
    <scope>NUCLEOTIDE SEQUENCE [LARGE SCALE GENOMIC DNA]</scope>
</reference>
<feature type="transmembrane region" description="Helical" evidence="2">
    <location>
        <begin position="902"/>
        <end position="928"/>
    </location>
</feature>
<keyword evidence="2" id="KW-0812">Transmembrane</keyword>
<keyword evidence="4" id="KW-1185">Reference proteome</keyword>